<keyword evidence="3" id="KW-1185">Reference proteome</keyword>
<feature type="chain" id="PRO_5046090865" evidence="1">
    <location>
        <begin position="21"/>
        <end position="208"/>
    </location>
</feature>
<sequence length="208" mass="22814">MKNYGISIVLFIITCSTCFALKNGVLTNTGRCELLEYSYGTENIKYNISCTFPTTHIRLRELPTFYTTSSINLSECKAAGGIPYQEYGNLKCGTQSDLDQATINNQRYIDAVELVNSPSGSWGGVSGSSPGRCDWAYISLTGNPGDRYGGFVSARCPHPNGVHDTTYMYLEGCDPTKGLHNNHAHLVCSCKSGYTRKWVGSYTHACIK</sequence>
<keyword evidence="1" id="KW-0732">Signal</keyword>
<protein>
    <submittedName>
        <fullName evidence="2">Uncharacterized protein</fullName>
    </submittedName>
</protein>
<organism evidence="2 3">
    <name type="scientific">Francisella marina</name>
    <dbReference type="NCBI Taxonomy" id="2249302"/>
    <lineage>
        <taxon>Bacteria</taxon>
        <taxon>Pseudomonadati</taxon>
        <taxon>Pseudomonadota</taxon>
        <taxon>Gammaproteobacteria</taxon>
        <taxon>Thiotrichales</taxon>
        <taxon>Francisellaceae</taxon>
        <taxon>Francisella</taxon>
    </lineage>
</organism>
<reference evidence="2 3" key="1">
    <citation type="submission" date="2019-09" db="EMBL/GenBank/DDBJ databases">
        <title>Complete genome sequence of Francisella marina E103-15.</title>
        <authorList>
            <person name="Tekedar H.C."/>
            <person name="Griffin M.J."/>
            <person name="Waldbieser G.C."/>
            <person name="Soto E."/>
        </authorList>
    </citation>
    <scope>NUCLEOTIDE SEQUENCE [LARGE SCALE GENOMIC DNA]</scope>
    <source>
        <strain evidence="2 3">E103-15</strain>
    </source>
</reference>
<evidence type="ECO:0000313" key="2">
    <source>
        <dbReference type="EMBL" id="QEO56591.1"/>
    </source>
</evidence>
<evidence type="ECO:0000313" key="3">
    <source>
        <dbReference type="Proteomes" id="UP000322509"/>
    </source>
</evidence>
<accession>A0ABX5ZEX4</accession>
<gene>
    <name evidence="2" type="ORF">F0R74_01560</name>
</gene>
<dbReference type="Proteomes" id="UP000322509">
    <property type="component" value="Chromosome"/>
</dbReference>
<name>A0ABX5ZEX4_9GAMM</name>
<feature type="signal peptide" evidence="1">
    <location>
        <begin position="1"/>
        <end position="20"/>
    </location>
</feature>
<proteinExistence type="predicted"/>
<dbReference type="RefSeq" id="WP_146421108.1">
    <property type="nucleotide sequence ID" value="NZ_CP043550.1"/>
</dbReference>
<evidence type="ECO:0000256" key="1">
    <source>
        <dbReference type="SAM" id="SignalP"/>
    </source>
</evidence>
<dbReference type="EMBL" id="CP043550">
    <property type="protein sequence ID" value="QEO56591.1"/>
    <property type="molecule type" value="Genomic_DNA"/>
</dbReference>